<feature type="region of interest" description="Disordered" evidence="1">
    <location>
        <begin position="220"/>
        <end position="279"/>
    </location>
</feature>
<dbReference type="Proteomes" id="UP001221757">
    <property type="component" value="Unassembled WGS sequence"/>
</dbReference>
<protein>
    <submittedName>
        <fullName evidence="2">Uncharacterized protein</fullName>
    </submittedName>
</protein>
<dbReference type="EMBL" id="JARKIE010000129">
    <property type="protein sequence ID" value="KAJ7679671.1"/>
    <property type="molecule type" value="Genomic_DNA"/>
</dbReference>
<evidence type="ECO:0000256" key="1">
    <source>
        <dbReference type="SAM" id="MobiDB-lite"/>
    </source>
</evidence>
<accession>A0AAD7D4Y9</accession>
<evidence type="ECO:0000313" key="3">
    <source>
        <dbReference type="Proteomes" id="UP001221757"/>
    </source>
</evidence>
<feature type="compositionally biased region" description="Basic and acidic residues" evidence="1">
    <location>
        <begin position="168"/>
        <end position="178"/>
    </location>
</feature>
<name>A0AAD7D4Y9_MYCRO</name>
<organism evidence="2 3">
    <name type="scientific">Mycena rosella</name>
    <name type="common">Pink bonnet</name>
    <name type="synonym">Agaricus rosellus</name>
    <dbReference type="NCBI Taxonomy" id="1033263"/>
    <lineage>
        <taxon>Eukaryota</taxon>
        <taxon>Fungi</taxon>
        <taxon>Dikarya</taxon>
        <taxon>Basidiomycota</taxon>
        <taxon>Agaricomycotina</taxon>
        <taxon>Agaricomycetes</taxon>
        <taxon>Agaricomycetidae</taxon>
        <taxon>Agaricales</taxon>
        <taxon>Marasmiineae</taxon>
        <taxon>Mycenaceae</taxon>
        <taxon>Mycena</taxon>
    </lineage>
</organism>
<comment type="caution">
    <text evidence="2">The sequence shown here is derived from an EMBL/GenBank/DDBJ whole genome shotgun (WGS) entry which is preliminary data.</text>
</comment>
<dbReference type="AlphaFoldDB" id="A0AAD7D4Y9"/>
<sequence>MSPKSWPPSSTPAGSKGGIAGKFETSDHSLLLKGGSKIDESPSAHPQASAGLRHPNSASAPQNDTLPTGKCLLRSASRTETCKRESPKFRIATIEKTRKEKALPQNHCPLPPQCVPLAGCWSRVVVTEEELALVVVEGQSSRKEHGPLRVGVCEERVLASCILVKRDQGEEREREQRKGSRQSWGEGDAASTGVWPEFLADIVSDQTLMTSQFGNPVMREQEEGAAQLVAGRPVPPPPAVAGPIQGRPEPESEPKLDPQPRSTRIKAAPSPAANPRAPA</sequence>
<feature type="compositionally biased region" description="Low complexity" evidence="1">
    <location>
        <begin position="267"/>
        <end position="279"/>
    </location>
</feature>
<feature type="region of interest" description="Disordered" evidence="1">
    <location>
        <begin position="168"/>
        <end position="191"/>
    </location>
</feature>
<evidence type="ECO:0000313" key="2">
    <source>
        <dbReference type="EMBL" id="KAJ7679671.1"/>
    </source>
</evidence>
<reference evidence="2" key="1">
    <citation type="submission" date="2023-03" db="EMBL/GenBank/DDBJ databases">
        <title>Massive genome expansion in bonnet fungi (Mycena s.s.) driven by repeated elements and novel gene families across ecological guilds.</title>
        <authorList>
            <consortium name="Lawrence Berkeley National Laboratory"/>
            <person name="Harder C.B."/>
            <person name="Miyauchi S."/>
            <person name="Viragh M."/>
            <person name="Kuo A."/>
            <person name="Thoen E."/>
            <person name="Andreopoulos B."/>
            <person name="Lu D."/>
            <person name="Skrede I."/>
            <person name="Drula E."/>
            <person name="Henrissat B."/>
            <person name="Morin E."/>
            <person name="Kohler A."/>
            <person name="Barry K."/>
            <person name="LaButti K."/>
            <person name="Morin E."/>
            <person name="Salamov A."/>
            <person name="Lipzen A."/>
            <person name="Mereny Z."/>
            <person name="Hegedus B."/>
            <person name="Baldrian P."/>
            <person name="Stursova M."/>
            <person name="Weitz H."/>
            <person name="Taylor A."/>
            <person name="Grigoriev I.V."/>
            <person name="Nagy L.G."/>
            <person name="Martin F."/>
            <person name="Kauserud H."/>
        </authorList>
    </citation>
    <scope>NUCLEOTIDE SEQUENCE</scope>
    <source>
        <strain evidence="2">CBHHK067</strain>
    </source>
</reference>
<feature type="region of interest" description="Disordered" evidence="1">
    <location>
        <begin position="1"/>
        <end position="71"/>
    </location>
</feature>
<keyword evidence="3" id="KW-1185">Reference proteome</keyword>
<feature type="compositionally biased region" description="Basic and acidic residues" evidence="1">
    <location>
        <begin position="248"/>
        <end position="258"/>
    </location>
</feature>
<feature type="compositionally biased region" description="Polar residues" evidence="1">
    <location>
        <begin position="56"/>
        <end position="66"/>
    </location>
</feature>
<proteinExistence type="predicted"/>
<gene>
    <name evidence="2" type="ORF">B0H17DRAFT_1139090</name>
</gene>
<feature type="compositionally biased region" description="Pro residues" evidence="1">
    <location>
        <begin position="1"/>
        <end position="10"/>
    </location>
</feature>